<dbReference type="Proteomes" id="UP001296104">
    <property type="component" value="Unassembled WGS sequence"/>
</dbReference>
<protein>
    <submittedName>
        <fullName evidence="1">Uncharacterized protein</fullName>
    </submittedName>
</protein>
<evidence type="ECO:0000313" key="1">
    <source>
        <dbReference type="EMBL" id="CAK3889066.1"/>
    </source>
</evidence>
<evidence type="ECO:0000313" key="2">
    <source>
        <dbReference type="Proteomes" id="UP001296104"/>
    </source>
</evidence>
<dbReference type="PANTHER" id="PTHR40619">
    <property type="entry name" value="FUNGAL STAND N-TERMINAL GOODBYE DOMAIN-CONTAINING PROTEIN"/>
    <property type="match status" value="1"/>
</dbReference>
<sequence length="423" mass="47207">MSEHLSKSLYKQHAYASNIQAQTQDSINLGIARFQEQIKQCLHKRTQAIEQGVQSLELGVQSSGEKLDRMNSRTREENKILLQRLSVMESAMEERDARRAAREAAWELSKQQTLDVFCREIVKVSAWVNRDPPNPAPVQYHVTLQPSAPCFPVRSGDLMNVLGVVSDAEGNYIDTKDVSYTFALGRMLTSSRQSRAAAILRDEDFQRWLQGPQSHVVVLNGMDRASIDTCSAVTYSIALLRQTLDQMEVAVPTSFLCGLHTMPHDPFYGTIGMLRSLCSQLVLAFPEGLVLTSADEQLLYQVASGDVVAVCELFRLLLISIAQKSPGCVIFCMIDDIYHLEQSEEKSSFEQAIYCLQSLVNELVSGGNPVVLKLLLASRTMSILARHWVDESSCITIQERPFGHGHGYGETQMQMQAFEAAAR</sequence>
<organism evidence="1 2">
    <name type="scientific">Lecanosticta acicola</name>
    <dbReference type="NCBI Taxonomy" id="111012"/>
    <lineage>
        <taxon>Eukaryota</taxon>
        <taxon>Fungi</taxon>
        <taxon>Dikarya</taxon>
        <taxon>Ascomycota</taxon>
        <taxon>Pezizomycotina</taxon>
        <taxon>Dothideomycetes</taxon>
        <taxon>Dothideomycetidae</taxon>
        <taxon>Mycosphaerellales</taxon>
        <taxon>Mycosphaerellaceae</taxon>
        <taxon>Lecanosticta</taxon>
    </lineage>
</organism>
<gene>
    <name evidence="1" type="ORF">LECACI_7A002275</name>
</gene>
<proteinExistence type="predicted"/>
<reference evidence="1" key="1">
    <citation type="submission" date="2023-11" db="EMBL/GenBank/DDBJ databases">
        <authorList>
            <person name="Alioto T."/>
            <person name="Alioto T."/>
            <person name="Gomez Garrido J."/>
        </authorList>
    </citation>
    <scope>NUCLEOTIDE SEQUENCE</scope>
</reference>
<accession>A0AAI8YUL7</accession>
<dbReference type="AlphaFoldDB" id="A0AAI8YUL7"/>
<name>A0AAI8YUL7_9PEZI</name>
<dbReference type="PANTHER" id="PTHR40619:SF3">
    <property type="entry name" value="FUNGAL STAND N-TERMINAL GOODBYE DOMAIN-CONTAINING PROTEIN"/>
    <property type="match status" value="1"/>
</dbReference>
<keyword evidence="2" id="KW-1185">Reference proteome</keyword>
<dbReference type="EMBL" id="CAVMBE010000010">
    <property type="protein sequence ID" value="CAK3889066.1"/>
    <property type="molecule type" value="Genomic_DNA"/>
</dbReference>
<comment type="caution">
    <text evidence="1">The sequence shown here is derived from an EMBL/GenBank/DDBJ whole genome shotgun (WGS) entry which is preliminary data.</text>
</comment>